<dbReference type="InterPro" id="IPR045340">
    <property type="entry name" value="DUF6533"/>
</dbReference>
<dbReference type="AlphaFoldDB" id="A0A4Y9ZBJ7"/>
<name>A0A4Y9ZBJ7_9AGAM</name>
<keyword evidence="1" id="KW-0472">Membrane</keyword>
<feature type="transmembrane region" description="Helical" evidence="1">
    <location>
        <begin position="21"/>
        <end position="41"/>
    </location>
</feature>
<dbReference type="OrthoDB" id="3251775at2759"/>
<feature type="transmembrane region" description="Helical" evidence="1">
    <location>
        <begin position="61"/>
        <end position="83"/>
    </location>
</feature>
<keyword evidence="1" id="KW-1133">Transmembrane helix</keyword>
<protein>
    <recommendedName>
        <fullName evidence="2">DUF6533 domain-containing protein</fullName>
    </recommendedName>
</protein>
<comment type="caution">
    <text evidence="3">The sequence shown here is derived from an EMBL/GenBank/DDBJ whole genome shotgun (WGS) entry which is preliminary data.</text>
</comment>
<dbReference type="Proteomes" id="UP000298327">
    <property type="component" value="Unassembled WGS sequence"/>
</dbReference>
<sequence length="263" mass="30037">MDPIPLGLQEVTSEIPGMMGVRYLSGVAVTLVVWDTCLTMSSEVQLIWCLPFTRVKAIYLILRYLALSCQVWQCFALLIMRVYTLWDHRPRVLQTLFAAFSITFMSVTAFVIISLWEMIGSVVYDAEVFHTCLIKSKPTTWVGAWASQVAFDVCVFILTLLNTASRPRVLGAKIIADLLRDGGLFYLTLFSLRLLNAILTGFNDVSFLVLGFFFDWSMVTILVCRLVLRVEYMRLPSYKRHHIEADSEPATEDFAMYVMRPQE</sequence>
<gene>
    <name evidence="3" type="ORF">EVG20_g1499</name>
</gene>
<organism evidence="3 4">
    <name type="scientific">Dentipellis fragilis</name>
    <dbReference type="NCBI Taxonomy" id="205917"/>
    <lineage>
        <taxon>Eukaryota</taxon>
        <taxon>Fungi</taxon>
        <taxon>Dikarya</taxon>
        <taxon>Basidiomycota</taxon>
        <taxon>Agaricomycotina</taxon>
        <taxon>Agaricomycetes</taxon>
        <taxon>Russulales</taxon>
        <taxon>Hericiaceae</taxon>
        <taxon>Dentipellis</taxon>
    </lineage>
</organism>
<feature type="transmembrane region" description="Helical" evidence="1">
    <location>
        <begin position="208"/>
        <end position="228"/>
    </location>
</feature>
<evidence type="ECO:0000256" key="1">
    <source>
        <dbReference type="SAM" id="Phobius"/>
    </source>
</evidence>
<feature type="transmembrane region" description="Helical" evidence="1">
    <location>
        <begin position="145"/>
        <end position="164"/>
    </location>
</feature>
<dbReference type="EMBL" id="SEOQ01000048">
    <property type="protein sequence ID" value="TFY71520.1"/>
    <property type="molecule type" value="Genomic_DNA"/>
</dbReference>
<feature type="transmembrane region" description="Helical" evidence="1">
    <location>
        <begin position="95"/>
        <end position="116"/>
    </location>
</feature>
<feature type="domain" description="DUF6533" evidence="2">
    <location>
        <begin position="23"/>
        <end position="67"/>
    </location>
</feature>
<reference evidence="3 4" key="1">
    <citation type="submission" date="2019-02" db="EMBL/GenBank/DDBJ databases">
        <title>Genome sequencing of the rare red list fungi Dentipellis fragilis.</title>
        <authorList>
            <person name="Buettner E."/>
            <person name="Kellner H."/>
        </authorList>
    </citation>
    <scope>NUCLEOTIDE SEQUENCE [LARGE SCALE GENOMIC DNA]</scope>
    <source>
        <strain evidence="3 4">DSM 105465</strain>
    </source>
</reference>
<evidence type="ECO:0000313" key="4">
    <source>
        <dbReference type="Proteomes" id="UP000298327"/>
    </source>
</evidence>
<evidence type="ECO:0000259" key="2">
    <source>
        <dbReference type="Pfam" id="PF20151"/>
    </source>
</evidence>
<feature type="transmembrane region" description="Helical" evidence="1">
    <location>
        <begin position="184"/>
        <end position="202"/>
    </location>
</feature>
<evidence type="ECO:0000313" key="3">
    <source>
        <dbReference type="EMBL" id="TFY71520.1"/>
    </source>
</evidence>
<accession>A0A4Y9ZBJ7</accession>
<keyword evidence="4" id="KW-1185">Reference proteome</keyword>
<dbReference type="Pfam" id="PF20151">
    <property type="entry name" value="DUF6533"/>
    <property type="match status" value="1"/>
</dbReference>
<keyword evidence="1" id="KW-0812">Transmembrane</keyword>
<proteinExistence type="predicted"/>